<evidence type="ECO:0000256" key="6">
    <source>
        <dbReference type="ARBA" id="ARBA00023125"/>
    </source>
</evidence>
<evidence type="ECO:0000256" key="8">
    <source>
        <dbReference type="ARBA" id="ARBA00023242"/>
    </source>
</evidence>
<keyword evidence="8" id="KW-0539">Nucleus</keyword>
<accession>A0AAF0XFF9</accession>
<evidence type="ECO:0000256" key="7">
    <source>
        <dbReference type="ARBA" id="ARBA00023163"/>
    </source>
</evidence>
<dbReference type="SUPFAM" id="SSF46689">
    <property type="entry name" value="Homeodomain-like"/>
    <property type="match status" value="1"/>
</dbReference>
<keyword evidence="5 10" id="KW-0175">Coiled coil</keyword>
<dbReference type="InterPro" id="IPR036390">
    <property type="entry name" value="WH_DNA-bd_sf"/>
</dbReference>
<feature type="domain" description="H15" evidence="13">
    <location>
        <begin position="119"/>
        <end position="187"/>
    </location>
</feature>
<evidence type="ECO:0000259" key="11">
    <source>
        <dbReference type="PROSITE" id="PS50090"/>
    </source>
</evidence>
<dbReference type="SMART" id="SM00717">
    <property type="entry name" value="SANT"/>
    <property type="match status" value="1"/>
</dbReference>
<keyword evidence="4" id="KW-0805">Transcription regulation</keyword>
<dbReference type="PANTHER" id="PTHR46267:SF11">
    <property type="entry name" value="TELOMERE REPEAT-BINDING FACTOR 2"/>
    <property type="match status" value="1"/>
</dbReference>
<dbReference type="PROSITE" id="PS51294">
    <property type="entry name" value="HTH_MYB"/>
    <property type="match status" value="1"/>
</dbReference>
<evidence type="ECO:0000313" key="14">
    <source>
        <dbReference type="EMBL" id="WOH05386.1"/>
    </source>
</evidence>
<keyword evidence="7" id="KW-0804">Transcription</keyword>
<dbReference type="Gene3D" id="1.10.246.220">
    <property type="match status" value="1"/>
</dbReference>
<evidence type="ECO:0000256" key="4">
    <source>
        <dbReference type="ARBA" id="ARBA00023015"/>
    </source>
</evidence>
<gene>
    <name evidence="14" type="ORF">DCAR_0624802</name>
</gene>
<evidence type="ECO:0000259" key="12">
    <source>
        <dbReference type="PROSITE" id="PS51294"/>
    </source>
</evidence>
<evidence type="ECO:0000313" key="15">
    <source>
        <dbReference type="Proteomes" id="UP000077755"/>
    </source>
</evidence>
<evidence type="ECO:0000256" key="9">
    <source>
        <dbReference type="ARBA" id="ARBA00032813"/>
    </source>
</evidence>
<reference evidence="14" key="1">
    <citation type="journal article" date="2016" name="Nat. Genet.">
        <title>A high-quality carrot genome assembly provides new insights into carotenoid accumulation and asterid genome evolution.</title>
        <authorList>
            <person name="Iorizzo M."/>
            <person name="Ellison S."/>
            <person name="Senalik D."/>
            <person name="Zeng P."/>
            <person name="Satapoomin P."/>
            <person name="Huang J."/>
            <person name="Bowman M."/>
            <person name="Iovene M."/>
            <person name="Sanseverino W."/>
            <person name="Cavagnaro P."/>
            <person name="Yildiz M."/>
            <person name="Macko-Podgorni A."/>
            <person name="Moranska E."/>
            <person name="Grzebelus E."/>
            <person name="Grzebelus D."/>
            <person name="Ashrafi H."/>
            <person name="Zheng Z."/>
            <person name="Cheng S."/>
            <person name="Spooner D."/>
            <person name="Van Deynze A."/>
            <person name="Simon P."/>
        </authorList>
    </citation>
    <scope>NUCLEOTIDE SEQUENCE</scope>
    <source>
        <tissue evidence="14">Leaf</tissue>
    </source>
</reference>
<keyword evidence="15" id="KW-1185">Reference proteome</keyword>
<dbReference type="GO" id="GO:0005730">
    <property type="term" value="C:nucleolus"/>
    <property type="evidence" value="ECO:0007669"/>
    <property type="project" value="UniProtKB-SubCell"/>
</dbReference>
<dbReference type="GO" id="GO:0006334">
    <property type="term" value="P:nucleosome assembly"/>
    <property type="evidence" value="ECO:0007669"/>
    <property type="project" value="InterPro"/>
</dbReference>
<dbReference type="Pfam" id="PF00538">
    <property type="entry name" value="Linker_histone"/>
    <property type="match status" value="1"/>
</dbReference>
<evidence type="ECO:0000259" key="13">
    <source>
        <dbReference type="PROSITE" id="PS51504"/>
    </source>
</evidence>
<proteinExistence type="predicted"/>
<dbReference type="InterPro" id="IPR005818">
    <property type="entry name" value="Histone_H1/H5_H15"/>
</dbReference>
<dbReference type="PANTHER" id="PTHR46267">
    <property type="entry name" value="SINGLE MYB HISTONE 4"/>
    <property type="match status" value="1"/>
</dbReference>
<dbReference type="PROSITE" id="PS51504">
    <property type="entry name" value="H15"/>
    <property type="match status" value="1"/>
</dbReference>
<dbReference type="EMBL" id="CP093348">
    <property type="protein sequence ID" value="WOH05386.1"/>
    <property type="molecule type" value="Genomic_DNA"/>
</dbReference>
<dbReference type="CDD" id="cd11660">
    <property type="entry name" value="SANT_TRF"/>
    <property type="match status" value="1"/>
</dbReference>
<dbReference type="Gene3D" id="1.10.10.10">
    <property type="entry name" value="Winged helix-like DNA-binding domain superfamily/Winged helix DNA-binding domain"/>
    <property type="match status" value="1"/>
</dbReference>
<keyword evidence="6" id="KW-0238">DNA-binding</keyword>
<comment type="subcellular location">
    <subcellularLocation>
        <location evidence="1">Chromosome</location>
    </subcellularLocation>
    <subcellularLocation>
        <location evidence="2">Nucleus</location>
        <location evidence="2">Nucleolus</location>
    </subcellularLocation>
</comment>
<dbReference type="CDD" id="cd00073">
    <property type="entry name" value="H15"/>
    <property type="match status" value="1"/>
</dbReference>
<evidence type="ECO:0000256" key="1">
    <source>
        <dbReference type="ARBA" id="ARBA00004286"/>
    </source>
</evidence>
<name>A0AAF0XFF9_DAUCS</name>
<dbReference type="SMART" id="SM00526">
    <property type="entry name" value="H15"/>
    <property type="match status" value="1"/>
</dbReference>
<evidence type="ECO:0000256" key="2">
    <source>
        <dbReference type="ARBA" id="ARBA00004604"/>
    </source>
</evidence>
<dbReference type="InterPro" id="IPR036388">
    <property type="entry name" value="WH-like_DNA-bd_sf"/>
</dbReference>
<dbReference type="GO" id="GO:0003691">
    <property type="term" value="F:double-stranded telomeric DNA binding"/>
    <property type="evidence" value="ECO:0007669"/>
    <property type="project" value="InterPro"/>
</dbReference>
<dbReference type="FunFam" id="1.10.10.60:FF:000168">
    <property type="entry name" value="Telomere repeat-binding factor 1"/>
    <property type="match status" value="1"/>
</dbReference>
<dbReference type="Pfam" id="PF00249">
    <property type="entry name" value="Myb_DNA-binding"/>
    <property type="match status" value="1"/>
</dbReference>
<dbReference type="Proteomes" id="UP000077755">
    <property type="component" value="Chromosome 6"/>
</dbReference>
<evidence type="ECO:0000256" key="10">
    <source>
        <dbReference type="SAM" id="Coils"/>
    </source>
</evidence>
<dbReference type="PROSITE" id="PS50090">
    <property type="entry name" value="MYB_LIKE"/>
    <property type="match status" value="1"/>
</dbReference>
<dbReference type="GO" id="GO:0000786">
    <property type="term" value="C:nucleosome"/>
    <property type="evidence" value="ECO:0007669"/>
    <property type="project" value="InterPro"/>
</dbReference>
<reference evidence="14" key="2">
    <citation type="submission" date="2022-03" db="EMBL/GenBank/DDBJ databases">
        <title>Draft title - Genomic analysis of global carrot germplasm unveils the trajectory of domestication and the origin of high carotenoid orange carrot.</title>
        <authorList>
            <person name="Iorizzo M."/>
            <person name="Ellison S."/>
            <person name="Senalik D."/>
            <person name="Macko-Podgorni A."/>
            <person name="Grzebelus D."/>
            <person name="Bostan H."/>
            <person name="Rolling W."/>
            <person name="Curaba J."/>
            <person name="Simon P."/>
        </authorList>
    </citation>
    <scope>NUCLEOTIDE SEQUENCE</scope>
    <source>
        <tissue evidence="14">Leaf</tissue>
    </source>
</reference>
<dbReference type="SUPFAM" id="SSF46785">
    <property type="entry name" value="Winged helix' DNA-binding domain"/>
    <property type="match status" value="1"/>
</dbReference>
<evidence type="ECO:0000256" key="3">
    <source>
        <dbReference type="ARBA" id="ARBA00022454"/>
    </source>
</evidence>
<sequence>MGAPKQKWTAEEEAALKAGIAKHGLGKWSTIIKDPEFYTALHLRSNVDLKDKWRNMNAVSSGSSRQKCKPIASNTEVSPMVCDESRILSTVVSGDETIRDIKPLATISEDVFRSSSKRLISRLEDHILEAITNLKEPHGSNRGAIAAYIEEQYAAPQNFKKLLAANLKRLTDHGKLIKVKHQYRIAPSSATLDVKKNDFQLLLEGRKDDLIPKTNETISPTSPLLDGIKCPSKAGRNDQIITSLLPNEQKPDYGIPEKTPCEVLTSADIDAELRKMICMTPEEAEYVALQAVKEAEAAIAAAEQAAKEAEEAEHEAEAAQAFAEASRLAWKRRKIRW</sequence>
<feature type="coiled-coil region" evidence="10">
    <location>
        <begin position="292"/>
        <end position="322"/>
    </location>
</feature>
<dbReference type="InterPro" id="IPR001005">
    <property type="entry name" value="SANT/Myb"/>
</dbReference>
<dbReference type="AlphaFoldDB" id="A0AAF0XFF9"/>
<evidence type="ECO:0000256" key="5">
    <source>
        <dbReference type="ARBA" id="ARBA00023054"/>
    </source>
</evidence>
<feature type="domain" description="Myb-like" evidence="11">
    <location>
        <begin position="5"/>
        <end position="57"/>
    </location>
</feature>
<feature type="domain" description="HTH myb-type" evidence="12">
    <location>
        <begin position="1"/>
        <end position="61"/>
    </location>
</feature>
<dbReference type="InterPro" id="IPR017930">
    <property type="entry name" value="Myb_dom"/>
</dbReference>
<dbReference type="InterPro" id="IPR009057">
    <property type="entry name" value="Homeodomain-like_sf"/>
</dbReference>
<organism evidence="14 15">
    <name type="scientific">Daucus carota subsp. sativus</name>
    <name type="common">Carrot</name>
    <dbReference type="NCBI Taxonomy" id="79200"/>
    <lineage>
        <taxon>Eukaryota</taxon>
        <taxon>Viridiplantae</taxon>
        <taxon>Streptophyta</taxon>
        <taxon>Embryophyta</taxon>
        <taxon>Tracheophyta</taxon>
        <taxon>Spermatophyta</taxon>
        <taxon>Magnoliopsida</taxon>
        <taxon>eudicotyledons</taxon>
        <taxon>Gunneridae</taxon>
        <taxon>Pentapetalae</taxon>
        <taxon>asterids</taxon>
        <taxon>campanulids</taxon>
        <taxon>Apiales</taxon>
        <taxon>Apiaceae</taxon>
        <taxon>Apioideae</taxon>
        <taxon>Scandiceae</taxon>
        <taxon>Daucinae</taxon>
        <taxon>Daucus</taxon>
        <taxon>Daucus sect. Daucus</taxon>
    </lineage>
</organism>
<dbReference type="InterPro" id="IPR044597">
    <property type="entry name" value="SMH1-6"/>
</dbReference>
<keyword evidence="3" id="KW-0158">Chromosome</keyword>
<protein>
    <recommendedName>
        <fullName evidence="9">MYB transcription factor</fullName>
    </recommendedName>
</protein>